<dbReference type="Proteomes" id="UP001500218">
    <property type="component" value="Unassembled WGS sequence"/>
</dbReference>
<dbReference type="RefSeq" id="WP_344136275.1">
    <property type="nucleotide sequence ID" value="NZ_BAAALT010000180.1"/>
</dbReference>
<evidence type="ECO:0000313" key="2">
    <source>
        <dbReference type="EMBL" id="GAA1821248.1"/>
    </source>
</evidence>
<keyword evidence="3" id="KW-1185">Reference proteome</keyword>
<reference evidence="3" key="1">
    <citation type="journal article" date="2019" name="Int. J. Syst. Evol. Microbiol.">
        <title>The Global Catalogue of Microorganisms (GCM) 10K type strain sequencing project: providing services to taxonomists for standard genome sequencing and annotation.</title>
        <authorList>
            <consortium name="The Broad Institute Genomics Platform"/>
            <consortium name="The Broad Institute Genome Sequencing Center for Infectious Disease"/>
            <person name="Wu L."/>
            <person name="Ma J."/>
        </authorList>
    </citation>
    <scope>NUCLEOTIDE SEQUENCE [LARGE SCALE GENOMIC DNA]</scope>
    <source>
        <strain evidence="3">JCM 13250</strain>
    </source>
</reference>
<proteinExistence type="predicted"/>
<evidence type="ECO:0000256" key="1">
    <source>
        <dbReference type="SAM" id="MobiDB-lite"/>
    </source>
</evidence>
<name>A0ABP4YSE5_9ACTN</name>
<sequence>MAVTGALTGNPLGRQDATGPAAVTPPAVNTDELAVEALAALGYAPTKQAANTQNGLRQPRDGVFFEGFDADLSMTVYQPAVGNPMPAGRYYLSATCSGEGGFTINWAAPQGVTGKSEFECGAIGSAPFTTTADGPITLYISPNDAARGRSGFALELSDALVVGATGLLAEQPTANHLFGAAGLLENDVPRTDVDETEHGVNTYKLTFVCAGQGDVWVDFSGGEDGKGSLVHCTEEGYVHVETLVPRAAGAPLSVSAELRTPGARIGYAYRVEQI</sequence>
<organism evidence="2 3">
    <name type="scientific">Luedemannella flava</name>
    <dbReference type="NCBI Taxonomy" id="349316"/>
    <lineage>
        <taxon>Bacteria</taxon>
        <taxon>Bacillati</taxon>
        <taxon>Actinomycetota</taxon>
        <taxon>Actinomycetes</taxon>
        <taxon>Micromonosporales</taxon>
        <taxon>Micromonosporaceae</taxon>
        <taxon>Luedemannella</taxon>
    </lineage>
</organism>
<evidence type="ECO:0000313" key="3">
    <source>
        <dbReference type="Proteomes" id="UP001500218"/>
    </source>
</evidence>
<comment type="caution">
    <text evidence="2">The sequence shown here is derived from an EMBL/GenBank/DDBJ whole genome shotgun (WGS) entry which is preliminary data.</text>
</comment>
<accession>A0ABP4YSE5</accession>
<protein>
    <submittedName>
        <fullName evidence="2">Uncharacterized protein</fullName>
    </submittedName>
</protein>
<gene>
    <name evidence="2" type="ORF">GCM10009682_46730</name>
</gene>
<feature type="region of interest" description="Disordered" evidence="1">
    <location>
        <begin position="1"/>
        <end position="25"/>
    </location>
</feature>
<dbReference type="EMBL" id="BAAALT010000180">
    <property type="protein sequence ID" value="GAA1821248.1"/>
    <property type="molecule type" value="Genomic_DNA"/>
</dbReference>